<dbReference type="Proteomes" id="UP000024533">
    <property type="component" value="Unassembled WGS sequence"/>
</dbReference>
<sequence>MQEMAAMSSSDLPANILLSRSQPLSPWLQEIIRTKLSELNLSDTSVREEKDAPVPDLGLRSQPLSTPGDGGSPWALLQQPSGPTPAPSDQADRRSEHASSCRLVEIGEFLVDMMALTSKIASALVEAEDIKTYIEAHIQQLNEMHHLSDMDMVTYMSEKERDLNTLATRLEEMANETSMVWRRSPNPPHHMGDVLQTASAAMVSCRSNNNSSTGSQINPNCAMGPDFHSGSPTPTPTVSWSSSTNNAAEETAFPVSMEAFQNTYPNLNRRGVGNWVCPYGEKCTKGGFRDGKVVVFGRNSSFKTHLQKHEKAFKCNIPGCKNTTGFARIDQLRRHKIEVHHINREDVEDGK</sequence>
<dbReference type="Gene3D" id="3.30.160.60">
    <property type="entry name" value="Classic Zinc Finger"/>
    <property type="match status" value="1"/>
</dbReference>
<reference evidence="2 3" key="1">
    <citation type="submission" date="2014-02" db="EMBL/GenBank/DDBJ databases">
        <title>The Genome Sequence of Trichophyton interdigitale MR816.</title>
        <authorList>
            <consortium name="The Broad Institute Genomics Platform"/>
            <person name="Cuomo C.A."/>
            <person name="White T.C."/>
            <person name="Graser Y."/>
            <person name="Martinez-Rossi N."/>
            <person name="Heitman J."/>
            <person name="Young S.K."/>
            <person name="Zeng Q."/>
            <person name="Gargeya S."/>
            <person name="Abouelleil A."/>
            <person name="Alvarado L."/>
            <person name="Chapman S.B."/>
            <person name="Gainer-Dewar J."/>
            <person name="Goldberg J."/>
            <person name="Griggs A."/>
            <person name="Gujja S."/>
            <person name="Hansen M."/>
            <person name="Howarth C."/>
            <person name="Imamovic A."/>
            <person name="Larimer J."/>
            <person name="Martinez D."/>
            <person name="Murphy C."/>
            <person name="Pearson M.D."/>
            <person name="Persinoti G."/>
            <person name="Poon T."/>
            <person name="Priest M."/>
            <person name="Roberts A.D."/>
            <person name="Saif S."/>
            <person name="Shea T.D."/>
            <person name="Sykes S.N."/>
            <person name="Wortman J."/>
            <person name="Nusbaum C."/>
            <person name="Birren B."/>
        </authorList>
    </citation>
    <scope>NUCLEOTIDE SEQUENCE [LARGE SCALE GENOMIC DNA]</scope>
    <source>
        <strain evidence="2 3">MR816</strain>
    </source>
</reference>
<dbReference type="EMBL" id="AOKY01000155">
    <property type="protein sequence ID" value="KDB26175.1"/>
    <property type="molecule type" value="Genomic_DNA"/>
</dbReference>
<accession>A0A059JEC0</accession>
<dbReference type="OMA" id="SSFAQHC"/>
<evidence type="ECO:0008006" key="4">
    <source>
        <dbReference type="Google" id="ProtNLM"/>
    </source>
</evidence>
<protein>
    <recommendedName>
        <fullName evidence="4">C2H2-type domain-containing protein</fullName>
    </recommendedName>
</protein>
<dbReference type="AlphaFoldDB" id="A0A059JEC0"/>
<proteinExistence type="predicted"/>
<gene>
    <name evidence="2" type="ORF">H109_02024</name>
</gene>
<keyword evidence="3" id="KW-1185">Reference proteome</keyword>
<dbReference type="HOGENOM" id="CLU_067899_0_0_1"/>
<evidence type="ECO:0000313" key="3">
    <source>
        <dbReference type="Proteomes" id="UP000024533"/>
    </source>
</evidence>
<dbReference type="OrthoDB" id="4826573at2759"/>
<evidence type="ECO:0000256" key="1">
    <source>
        <dbReference type="SAM" id="MobiDB-lite"/>
    </source>
</evidence>
<name>A0A059JEC0_TRIIM</name>
<feature type="region of interest" description="Disordered" evidence="1">
    <location>
        <begin position="39"/>
        <end position="98"/>
    </location>
</feature>
<dbReference type="STRING" id="1215338.A0A059JEC0"/>
<evidence type="ECO:0000313" key="2">
    <source>
        <dbReference type="EMBL" id="KDB26175.1"/>
    </source>
</evidence>
<comment type="caution">
    <text evidence="2">The sequence shown here is derived from an EMBL/GenBank/DDBJ whole genome shotgun (WGS) entry which is preliminary data.</text>
</comment>
<organism evidence="2 3">
    <name type="scientific">Trichophyton interdigitale (strain MR816)</name>
    <dbReference type="NCBI Taxonomy" id="1215338"/>
    <lineage>
        <taxon>Eukaryota</taxon>
        <taxon>Fungi</taxon>
        <taxon>Dikarya</taxon>
        <taxon>Ascomycota</taxon>
        <taxon>Pezizomycotina</taxon>
        <taxon>Eurotiomycetes</taxon>
        <taxon>Eurotiomycetidae</taxon>
        <taxon>Onygenales</taxon>
        <taxon>Arthrodermataceae</taxon>
        <taxon>Trichophyton</taxon>
    </lineage>
</organism>